<protein>
    <submittedName>
        <fullName evidence="3">Uncharacterized protein</fullName>
    </submittedName>
</protein>
<feature type="compositionally biased region" description="Basic and acidic residues" evidence="2">
    <location>
        <begin position="126"/>
        <end position="135"/>
    </location>
</feature>
<sequence length="694" mass="79735">MQGVLIPNGNALRCRPYIRRKIKTQKQQWIDMSPDQRQTLVEHILSLRQGPAQGAQKVETSGRRYCPPVAVSLKDQIATKIVLKCKPDWQQLRADIRTRKYLDQQSITTYNSIDDYDRSTPPPENDSGRGERSETDWTSSDGDEGAELRTIEELKKALKQKEEEVTALQSECDQTNDELQNERQRYAELKGKHDKQVAQRQDDKEKVDDAWAYCRDADEKHKELQDTIQTLQNEFDGAKKHTHKHKMAAMEAELERTKALVNAKNEELGLVSQKATAQLHEVTKTCESNRQAWKLEKKGLEPKLSQMDADAGDVIKRNENEIMRITTIKRWLEQEVDLLVSATRGDCANATAIRDMVTGIQVMQKELHDVRRSNTILEEKIENTLESMQQERDLQNLEYTKEKVARRDELLHNLEDELKMKESRAQAESPQDRTLCSGVYSQLLIENLRNQINNGVSTEKDQKLREHLQKTTVEIQVVTEQASEMRKELTQHRTFIKDVQDKCDTEVMKINKEVKQWFTLYYDKAVPKVETMIRAEFHEPGYVAGWVLATIDALRVLRPLGWAPVFADKKVYLQPMYKPFTEEDAAARLQAQEQKSEKQQHVRQATKAVIRQPVKVKPASVHIPSCPTPVPTQPRHTAAKAMRTKARVPPTTPSPAPLCTLGAARPAPLYEPQFTKFMDMTRAKLMKGISEMRT</sequence>
<feature type="region of interest" description="Disordered" evidence="2">
    <location>
        <begin position="112"/>
        <end position="146"/>
    </location>
</feature>
<organism evidence="3 4">
    <name type="scientific">Ophiobolus disseminans</name>
    <dbReference type="NCBI Taxonomy" id="1469910"/>
    <lineage>
        <taxon>Eukaryota</taxon>
        <taxon>Fungi</taxon>
        <taxon>Dikarya</taxon>
        <taxon>Ascomycota</taxon>
        <taxon>Pezizomycotina</taxon>
        <taxon>Dothideomycetes</taxon>
        <taxon>Pleosporomycetidae</taxon>
        <taxon>Pleosporales</taxon>
        <taxon>Pleosporineae</taxon>
        <taxon>Phaeosphaeriaceae</taxon>
        <taxon>Ophiobolus</taxon>
    </lineage>
</organism>
<dbReference type="AlphaFoldDB" id="A0A6A6ZUF0"/>
<feature type="coiled-coil region" evidence="1">
    <location>
        <begin position="360"/>
        <end position="398"/>
    </location>
</feature>
<dbReference type="OrthoDB" id="3798031at2759"/>
<proteinExistence type="predicted"/>
<evidence type="ECO:0000256" key="2">
    <source>
        <dbReference type="SAM" id="MobiDB-lite"/>
    </source>
</evidence>
<accession>A0A6A6ZUF0</accession>
<evidence type="ECO:0000313" key="4">
    <source>
        <dbReference type="Proteomes" id="UP000799424"/>
    </source>
</evidence>
<evidence type="ECO:0000256" key="1">
    <source>
        <dbReference type="SAM" id="Coils"/>
    </source>
</evidence>
<evidence type="ECO:0000313" key="3">
    <source>
        <dbReference type="EMBL" id="KAF2823967.1"/>
    </source>
</evidence>
<reference evidence="3" key="1">
    <citation type="journal article" date="2020" name="Stud. Mycol.">
        <title>101 Dothideomycetes genomes: a test case for predicting lifestyles and emergence of pathogens.</title>
        <authorList>
            <person name="Haridas S."/>
            <person name="Albert R."/>
            <person name="Binder M."/>
            <person name="Bloem J."/>
            <person name="Labutti K."/>
            <person name="Salamov A."/>
            <person name="Andreopoulos B."/>
            <person name="Baker S."/>
            <person name="Barry K."/>
            <person name="Bills G."/>
            <person name="Bluhm B."/>
            <person name="Cannon C."/>
            <person name="Castanera R."/>
            <person name="Culley D."/>
            <person name="Daum C."/>
            <person name="Ezra D."/>
            <person name="Gonzalez J."/>
            <person name="Henrissat B."/>
            <person name="Kuo A."/>
            <person name="Liang C."/>
            <person name="Lipzen A."/>
            <person name="Lutzoni F."/>
            <person name="Magnuson J."/>
            <person name="Mondo S."/>
            <person name="Nolan M."/>
            <person name="Ohm R."/>
            <person name="Pangilinan J."/>
            <person name="Park H.-J."/>
            <person name="Ramirez L."/>
            <person name="Alfaro M."/>
            <person name="Sun H."/>
            <person name="Tritt A."/>
            <person name="Yoshinaga Y."/>
            <person name="Zwiers L.-H."/>
            <person name="Turgeon B."/>
            <person name="Goodwin S."/>
            <person name="Spatafora J."/>
            <person name="Crous P."/>
            <person name="Grigoriev I."/>
        </authorList>
    </citation>
    <scope>NUCLEOTIDE SEQUENCE</scope>
    <source>
        <strain evidence="3">CBS 113818</strain>
    </source>
</reference>
<keyword evidence="1" id="KW-0175">Coiled coil</keyword>
<gene>
    <name evidence="3" type="ORF">CC86DRAFT_408979</name>
</gene>
<name>A0A6A6ZUF0_9PLEO</name>
<dbReference type="EMBL" id="MU006231">
    <property type="protein sequence ID" value="KAF2823967.1"/>
    <property type="molecule type" value="Genomic_DNA"/>
</dbReference>
<keyword evidence="4" id="KW-1185">Reference proteome</keyword>
<dbReference type="Proteomes" id="UP000799424">
    <property type="component" value="Unassembled WGS sequence"/>
</dbReference>